<gene>
    <name evidence="6" type="ORF">OIU79_001580</name>
</gene>
<evidence type="ECO:0000313" key="7">
    <source>
        <dbReference type="Proteomes" id="UP001151532"/>
    </source>
</evidence>
<evidence type="ECO:0000313" key="6">
    <source>
        <dbReference type="EMBL" id="KAJ6734344.1"/>
    </source>
</evidence>
<dbReference type="Pfam" id="PF06203">
    <property type="entry name" value="CCT"/>
    <property type="match status" value="1"/>
</dbReference>
<reference evidence="6" key="1">
    <citation type="submission" date="2022-11" db="EMBL/GenBank/DDBJ databases">
        <authorList>
            <person name="Hyden B.L."/>
            <person name="Feng K."/>
            <person name="Yates T."/>
            <person name="Jawdy S."/>
            <person name="Smart L.B."/>
            <person name="Muchero W."/>
        </authorList>
    </citation>
    <scope>NUCLEOTIDE SEQUENCE</scope>
    <source>
        <tissue evidence="6">Shoot tip</tissue>
    </source>
</reference>
<dbReference type="PANTHER" id="PTHR31717:SF46">
    <property type="entry name" value="CCT MOTIF FAMILY PROTEIN-RELATED"/>
    <property type="match status" value="1"/>
</dbReference>
<evidence type="ECO:0000256" key="3">
    <source>
        <dbReference type="ARBA" id="ARBA00023242"/>
    </source>
</evidence>
<dbReference type="Proteomes" id="UP001151532">
    <property type="component" value="Chromosome 17"/>
</dbReference>
<dbReference type="GO" id="GO:0005634">
    <property type="term" value="C:nucleus"/>
    <property type="evidence" value="ECO:0007669"/>
    <property type="project" value="UniProtKB-SubCell"/>
</dbReference>
<reference evidence="6" key="2">
    <citation type="journal article" date="2023" name="Int. J. Mol. Sci.">
        <title>De Novo Assembly and Annotation of 11 Diverse Shrub Willow (Salix) Genomes Reveals Novel Gene Organization in Sex-Linked Regions.</title>
        <authorList>
            <person name="Hyden B."/>
            <person name="Feng K."/>
            <person name="Yates T.B."/>
            <person name="Jawdy S."/>
            <person name="Cereghino C."/>
            <person name="Smart L.B."/>
            <person name="Muchero W."/>
        </authorList>
    </citation>
    <scope>NUCLEOTIDE SEQUENCE</scope>
    <source>
        <tissue evidence="6">Shoot tip</tissue>
    </source>
</reference>
<keyword evidence="7" id="KW-1185">Reference proteome</keyword>
<accession>A0A9Q0UQ79</accession>
<evidence type="ECO:0000256" key="1">
    <source>
        <dbReference type="ARBA" id="ARBA00004123"/>
    </source>
</evidence>
<evidence type="ECO:0000256" key="4">
    <source>
        <dbReference type="PROSITE-ProRule" id="PRU00357"/>
    </source>
</evidence>
<sequence length="242" mass="26407">MIWNLVPSLNPGGGPPSIIMPNPTYMPCSRDQVPLLPEVTNLPKQGCSIFEDIGLSDGEDLCEGLNMDDIPLNFENSDRIFGCPESLNRYQFEDVGKDCLLMEKNLSVTESNGPIENAIEVSSSGQQDSVAFQSSCVSGPVGAIQNISVHPSMSLSLSNIIGESSAADFQDCGLSPIFLAGESPWESHLDASSPQARDKAKMRYNEKKKTRTFSKQIRYASRKARADTRKRVKGRFVKAGEA</sequence>
<proteinExistence type="predicted"/>
<name>A0A9Q0UQ79_SALPP</name>
<protein>
    <submittedName>
        <fullName evidence="6">ZINC FINGER PROTEIN CONSTANS-LIKE 10</fullName>
    </submittedName>
</protein>
<evidence type="ECO:0000259" key="5">
    <source>
        <dbReference type="PROSITE" id="PS51017"/>
    </source>
</evidence>
<evidence type="ECO:0000256" key="2">
    <source>
        <dbReference type="ARBA" id="ARBA00022737"/>
    </source>
</evidence>
<dbReference type="EMBL" id="JAPFFK010000011">
    <property type="protein sequence ID" value="KAJ6734344.1"/>
    <property type="molecule type" value="Genomic_DNA"/>
</dbReference>
<comment type="subcellular location">
    <subcellularLocation>
        <location evidence="1 4">Nucleus</location>
    </subcellularLocation>
</comment>
<dbReference type="AlphaFoldDB" id="A0A9Q0UQ79"/>
<organism evidence="6 7">
    <name type="scientific">Salix purpurea</name>
    <name type="common">Purple osier willow</name>
    <dbReference type="NCBI Taxonomy" id="77065"/>
    <lineage>
        <taxon>Eukaryota</taxon>
        <taxon>Viridiplantae</taxon>
        <taxon>Streptophyta</taxon>
        <taxon>Embryophyta</taxon>
        <taxon>Tracheophyta</taxon>
        <taxon>Spermatophyta</taxon>
        <taxon>Magnoliopsida</taxon>
        <taxon>eudicotyledons</taxon>
        <taxon>Gunneridae</taxon>
        <taxon>Pentapetalae</taxon>
        <taxon>rosids</taxon>
        <taxon>fabids</taxon>
        <taxon>Malpighiales</taxon>
        <taxon>Salicaceae</taxon>
        <taxon>Saliceae</taxon>
        <taxon>Salix</taxon>
    </lineage>
</organism>
<comment type="caution">
    <text evidence="6">The sequence shown here is derived from an EMBL/GenBank/DDBJ whole genome shotgun (WGS) entry which is preliminary data.</text>
</comment>
<dbReference type="PANTHER" id="PTHR31717">
    <property type="entry name" value="ZINC FINGER PROTEIN CONSTANS-LIKE 10"/>
    <property type="match status" value="1"/>
</dbReference>
<dbReference type="OrthoDB" id="153872at2759"/>
<keyword evidence="2" id="KW-0677">Repeat</keyword>
<feature type="domain" description="CCT" evidence="5">
    <location>
        <begin position="197"/>
        <end position="239"/>
    </location>
</feature>
<keyword evidence="3 4" id="KW-0539">Nucleus</keyword>
<dbReference type="PROSITE" id="PS51017">
    <property type="entry name" value="CCT"/>
    <property type="match status" value="1"/>
</dbReference>
<dbReference type="InterPro" id="IPR010402">
    <property type="entry name" value="CCT_domain"/>
</dbReference>